<sequence>TDEKLGEELGKELQQQIDALRIHTPMSIKNWLNPEDEQEVHQQFANEDFVQDAIEIEQGEEEKILEPTLTAKEKLNVLHDAMKIVTEIVDNGRVTLRSFCKIQSHIRDEV</sequence>
<name>A0ACA9NUZ2_9GLOM</name>
<reference evidence="1" key="1">
    <citation type="submission" date="2021-06" db="EMBL/GenBank/DDBJ databases">
        <authorList>
            <person name="Kallberg Y."/>
            <person name="Tangrot J."/>
            <person name="Rosling A."/>
        </authorList>
    </citation>
    <scope>NUCLEOTIDE SEQUENCE</scope>
    <source>
        <strain evidence="1">MA461A</strain>
    </source>
</reference>
<evidence type="ECO:0000313" key="2">
    <source>
        <dbReference type="Proteomes" id="UP000789920"/>
    </source>
</evidence>
<keyword evidence="2" id="KW-1185">Reference proteome</keyword>
<comment type="caution">
    <text evidence="1">The sequence shown here is derived from an EMBL/GenBank/DDBJ whole genome shotgun (WGS) entry which is preliminary data.</text>
</comment>
<proteinExistence type="predicted"/>
<organism evidence="1 2">
    <name type="scientific">Racocetra persica</name>
    <dbReference type="NCBI Taxonomy" id="160502"/>
    <lineage>
        <taxon>Eukaryota</taxon>
        <taxon>Fungi</taxon>
        <taxon>Fungi incertae sedis</taxon>
        <taxon>Mucoromycota</taxon>
        <taxon>Glomeromycotina</taxon>
        <taxon>Glomeromycetes</taxon>
        <taxon>Diversisporales</taxon>
        <taxon>Gigasporaceae</taxon>
        <taxon>Racocetra</taxon>
    </lineage>
</organism>
<accession>A0ACA9NUZ2</accession>
<gene>
    <name evidence="1" type="ORF">RPERSI_LOCUS8914</name>
</gene>
<protein>
    <submittedName>
        <fullName evidence="1">26050_t:CDS:1</fullName>
    </submittedName>
</protein>
<dbReference type="Proteomes" id="UP000789920">
    <property type="component" value="Unassembled WGS sequence"/>
</dbReference>
<dbReference type="EMBL" id="CAJVQC010016441">
    <property type="protein sequence ID" value="CAG8676501.1"/>
    <property type="molecule type" value="Genomic_DNA"/>
</dbReference>
<evidence type="ECO:0000313" key="1">
    <source>
        <dbReference type="EMBL" id="CAG8676501.1"/>
    </source>
</evidence>
<feature type="non-terminal residue" evidence="1">
    <location>
        <position position="1"/>
    </location>
</feature>